<dbReference type="Proteomes" id="UP001280121">
    <property type="component" value="Unassembled WGS sequence"/>
</dbReference>
<gene>
    <name evidence="4" type="ORF">Ddye_032148</name>
</gene>
<proteinExistence type="predicted"/>
<accession>A0AAD9TKB5</accession>
<evidence type="ECO:0000256" key="2">
    <source>
        <dbReference type="ARBA" id="ARBA00022737"/>
    </source>
</evidence>
<evidence type="ECO:0000313" key="4">
    <source>
        <dbReference type="EMBL" id="KAK2637356.1"/>
    </source>
</evidence>
<comment type="caution">
    <text evidence="4">The sequence shown here is derived from an EMBL/GenBank/DDBJ whole genome shotgun (WGS) entry which is preliminary data.</text>
</comment>
<reference evidence="4" key="1">
    <citation type="journal article" date="2023" name="Plant J.">
        <title>Genome sequences and population genomics provide insights into the demographic history, inbreeding, and mutation load of two 'living fossil' tree species of Dipteronia.</title>
        <authorList>
            <person name="Feng Y."/>
            <person name="Comes H.P."/>
            <person name="Chen J."/>
            <person name="Zhu S."/>
            <person name="Lu R."/>
            <person name="Zhang X."/>
            <person name="Li P."/>
            <person name="Qiu J."/>
            <person name="Olsen K.M."/>
            <person name="Qiu Y."/>
        </authorList>
    </citation>
    <scope>NUCLEOTIDE SEQUENCE</scope>
    <source>
        <strain evidence="4">KIB01</strain>
    </source>
</reference>
<dbReference type="AlphaFoldDB" id="A0AAD9TKB5"/>
<sequence length="199" mass="22545">MFHISIPGNETPEWFSSGSSDGNSVKIGLPPNWLNDEFMGIAICGVLTLDHEDFDGSEIFAVSHMHIMGNHYKFSLALHSFTTFESDHIWLAYLPCEMFELERSLTLESAHMLSHLYPWEYEYDSSNSVLVSASTCIHAGFSVINYQGGHLTSKAIKCSIRLVYKPDIECSEDLPATDGSIIFHQDHNCSTFFHRELRF</sequence>
<keyword evidence="2" id="KW-0677">Repeat</keyword>
<dbReference type="EMBL" id="JANJYI010000009">
    <property type="protein sequence ID" value="KAK2637356.1"/>
    <property type="molecule type" value="Genomic_DNA"/>
</dbReference>
<protein>
    <recommendedName>
        <fullName evidence="3">C-JID domain-containing protein</fullName>
    </recommendedName>
</protein>
<name>A0AAD9TKB5_9ROSI</name>
<dbReference type="Pfam" id="PF20160">
    <property type="entry name" value="C-JID"/>
    <property type="match status" value="1"/>
</dbReference>
<organism evidence="4 5">
    <name type="scientific">Dipteronia dyeriana</name>
    <dbReference type="NCBI Taxonomy" id="168575"/>
    <lineage>
        <taxon>Eukaryota</taxon>
        <taxon>Viridiplantae</taxon>
        <taxon>Streptophyta</taxon>
        <taxon>Embryophyta</taxon>
        <taxon>Tracheophyta</taxon>
        <taxon>Spermatophyta</taxon>
        <taxon>Magnoliopsida</taxon>
        <taxon>eudicotyledons</taxon>
        <taxon>Gunneridae</taxon>
        <taxon>Pentapetalae</taxon>
        <taxon>rosids</taxon>
        <taxon>malvids</taxon>
        <taxon>Sapindales</taxon>
        <taxon>Sapindaceae</taxon>
        <taxon>Hippocastanoideae</taxon>
        <taxon>Acereae</taxon>
        <taxon>Dipteronia</taxon>
    </lineage>
</organism>
<evidence type="ECO:0000256" key="1">
    <source>
        <dbReference type="ARBA" id="ARBA00022614"/>
    </source>
</evidence>
<keyword evidence="5" id="KW-1185">Reference proteome</keyword>
<feature type="domain" description="C-JID" evidence="3">
    <location>
        <begin position="6"/>
        <end position="168"/>
    </location>
</feature>
<evidence type="ECO:0000259" key="3">
    <source>
        <dbReference type="Pfam" id="PF20160"/>
    </source>
</evidence>
<keyword evidence="1" id="KW-0433">Leucine-rich repeat</keyword>
<evidence type="ECO:0000313" key="5">
    <source>
        <dbReference type="Proteomes" id="UP001280121"/>
    </source>
</evidence>
<dbReference type="InterPro" id="IPR045344">
    <property type="entry name" value="C-JID"/>
</dbReference>